<organism evidence="6 7">
    <name type="scientific">Oryzias javanicus</name>
    <name type="common">Javanese ricefish</name>
    <name type="synonym">Aplocheilus javanicus</name>
    <dbReference type="NCBI Taxonomy" id="123683"/>
    <lineage>
        <taxon>Eukaryota</taxon>
        <taxon>Metazoa</taxon>
        <taxon>Chordata</taxon>
        <taxon>Craniata</taxon>
        <taxon>Vertebrata</taxon>
        <taxon>Euteleostomi</taxon>
        <taxon>Actinopterygii</taxon>
        <taxon>Neopterygii</taxon>
        <taxon>Teleostei</taxon>
        <taxon>Neoteleostei</taxon>
        <taxon>Acanthomorphata</taxon>
        <taxon>Ovalentaria</taxon>
        <taxon>Atherinomorphae</taxon>
        <taxon>Beloniformes</taxon>
        <taxon>Adrianichthyidae</taxon>
        <taxon>Oryziinae</taxon>
        <taxon>Oryzias</taxon>
    </lineage>
</organism>
<sequence length="431" mass="47101">MGNRDFACVCVCLHRREYCARGSAPVPRLRVPISCSESGERGASDPLSDRGTAAAWSRSAARTPRNYKETRTGRARRRTEELRPSTDGSPEHSSPWKAPSPSGNGEFKLLKSEEVAKLWGLRKNKTNMNYDKLSRALRYYYDKNIIKKVNGQKFVYKFVSLPEILKMEPAAVESGRSSTESAGASSEPELEDEDGQQRNQYLRSGLFSSFPASTLQLHTEQPRPIKSEPRSDRHDDSSSVIRFVTNGGRSSTPPPSSNSSRPSSQLSSSPVQSPAHMGMMGRSQSADADDSEPSVQPLNLSSGQRERLKTASASERRGLAHSTPLKGRKPKGLEIPASSLLLTGSDLVSIALNSPALPSGSMTPAFLTAQSPVLVWFESSGTTQPRPTPKPRPTLPVSIPDEWTPNHSSVQWRGVLFPAPILQLLQVLIQA</sequence>
<reference evidence="6 7" key="1">
    <citation type="submission" date="2018-11" db="EMBL/GenBank/DDBJ databases">
        <authorList>
            <person name="Lopez-Roques C."/>
            <person name="Donnadieu C."/>
            <person name="Bouchez O."/>
            <person name="Klopp C."/>
            <person name="Cabau C."/>
            <person name="Zahm M."/>
        </authorList>
    </citation>
    <scope>NUCLEOTIDE SEQUENCE [LARGE SCALE GENOMIC DNA]</scope>
    <source>
        <strain evidence="6">RS831</strain>
        <tissue evidence="6">Whole body</tissue>
    </source>
</reference>
<comment type="similarity">
    <text evidence="1 3">Belongs to the ETS family.</text>
</comment>
<feature type="compositionally biased region" description="Basic and acidic residues" evidence="4">
    <location>
        <begin position="66"/>
        <end position="84"/>
    </location>
</feature>
<proteinExistence type="inferred from homology"/>
<dbReference type="PANTHER" id="PTHR11849">
    <property type="entry name" value="ETS"/>
    <property type="match status" value="1"/>
</dbReference>
<feature type="compositionally biased region" description="Basic and acidic residues" evidence="4">
    <location>
        <begin position="304"/>
        <end position="318"/>
    </location>
</feature>
<dbReference type="GO" id="GO:0005634">
    <property type="term" value="C:nucleus"/>
    <property type="evidence" value="ECO:0007669"/>
    <property type="project" value="UniProtKB-SubCell"/>
</dbReference>
<dbReference type="OrthoDB" id="8898988at2759"/>
<keyword evidence="3" id="KW-0539">Nucleus</keyword>
<dbReference type="SUPFAM" id="SSF46785">
    <property type="entry name" value="Winged helix' DNA-binding domain"/>
    <property type="match status" value="1"/>
</dbReference>
<evidence type="ECO:0000313" key="7">
    <source>
        <dbReference type="Proteomes" id="UP000283210"/>
    </source>
</evidence>
<dbReference type="GO" id="GO:0043565">
    <property type="term" value="F:sequence-specific DNA binding"/>
    <property type="evidence" value="ECO:0007669"/>
    <property type="project" value="InterPro"/>
</dbReference>
<dbReference type="Proteomes" id="UP000283210">
    <property type="component" value="Chromosome 23"/>
</dbReference>
<dbReference type="GO" id="GO:0000981">
    <property type="term" value="F:DNA-binding transcription factor activity, RNA polymerase II-specific"/>
    <property type="evidence" value="ECO:0007669"/>
    <property type="project" value="TreeGrafter"/>
</dbReference>
<dbReference type="PANTHER" id="PTHR11849:SF172">
    <property type="entry name" value="ETS DOMAIN-CONTAINING PROTEIN ELK-3"/>
    <property type="match status" value="1"/>
</dbReference>
<feature type="domain" description="ETS" evidence="5">
    <location>
        <begin position="104"/>
        <end position="159"/>
    </location>
</feature>
<evidence type="ECO:0000256" key="3">
    <source>
        <dbReference type="RuleBase" id="RU004019"/>
    </source>
</evidence>
<keyword evidence="7" id="KW-1185">Reference proteome</keyword>
<evidence type="ECO:0000256" key="4">
    <source>
        <dbReference type="SAM" id="MobiDB-lite"/>
    </source>
</evidence>
<dbReference type="InterPro" id="IPR046328">
    <property type="entry name" value="ETS_fam"/>
</dbReference>
<gene>
    <name evidence="6" type="ORF">OJAV_G00219850</name>
</gene>
<dbReference type="SMART" id="SM00413">
    <property type="entry name" value="ETS"/>
    <property type="match status" value="1"/>
</dbReference>
<feature type="compositionally biased region" description="Low complexity" evidence="4">
    <location>
        <begin position="52"/>
        <end position="63"/>
    </location>
</feature>
<dbReference type="AlphaFoldDB" id="A0A3S2NTV1"/>
<evidence type="ECO:0000259" key="5">
    <source>
        <dbReference type="PROSITE" id="PS50061"/>
    </source>
</evidence>
<feature type="region of interest" description="Disordered" evidence="4">
    <location>
        <begin position="170"/>
        <end position="196"/>
    </location>
</feature>
<evidence type="ECO:0000256" key="2">
    <source>
        <dbReference type="ARBA" id="ARBA00023125"/>
    </source>
</evidence>
<feature type="compositionally biased region" description="Polar residues" evidence="4">
    <location>
        <begin position="293"/>
        <end position="303"/>
    </location>
</feature>
<dbReference type="InterPro" id="IPR036388">
    <property type="entry name" value="WH-like_DNA-bd_sf"/>
</dbReference>
<name>A0A3S2NTV1_ORYJA</name>
<dbReference type="PROSITE" id="PS50061">
    <property type="entry name" value="ETS_DOMAIN_3"/>
    <property type="match status" value="1"/>
</dbReference>
<comment type="subcellular location">
    <subcellularLocation>
        <location evidence="3">Nucleus</location>
    </subcellularLocation>
</comment>
<dbReference type="PROSITE" id="PS00346">
    <property type="entry name" value="ETS_DOMAIN_2"/>
    <property type="match status" value="1"/>
</dbReference>
<dbReference type="EMBL" id="CM012459">
    <property type="protein sequence ID" value="RVE56317.1"/>
    <property type="molecule type" value="Genomic_DNA"/>
</dbReference>
<reference evidence="6 7" key="2">
    <citation type="submission" date="2019-01" db="EMBL/GenBank/DDBJ databases">
        <title>A chromosome length genome reference of the Java medaka (oryzias javanicus).</title>
        <authorList>
            <person name="Herpin A."/>
            <person name="Takehana Y."/>
            <person name="Naruse K."/>
            <person name="Ansai S."/>
            <person name="Kawaguchi M."/>
        </authorList>
    </citation>
    <scope>NUCLEOTIDE SEQUENCE [LARGE SCALE GENOMIC DNA]</scope>
    <source>
        <strain evidence="6">RS831</strain>
        <tissue evidence="6">Whole body</tissue>
    </source>
</reference>
<dbReference type="InterPro" id="IPR000418">
    <property type="entry name" value="Ets_dom"/>
</dbReference>
<feature type="compositionally biased region" description="Polar residues" evidence="4">
    <location>
        <begin position="175"/>
        <end position="184"/>
    </location>
</feature>
<keyword evidence="2 3" id="KW-0238">DNA-binding</keyword>
<dbReference type="Pfam" id="PF00178">
    <property type="entry name" value="Ets"/>
    <property type="match status" value="1"/>
</dbReference>
<dbReference type="GO" id="GO:0030154">
    <property type="term" value="P:cell differentiation"/>
    <property type="evidence" value="ECO:0007669"/>
    <property type="project" value="TreeGrafter"/>
</dbReference>
<feature type="region of interest" description="Disordered" evidence="4">
    <location>
        <begin position="214"/>
        <end position="332"/>
    </location>
</feature>
<dbReference type="InterPro" id="IPR036390">
    <property type="entry name" value="WH_DNA-bd_sf"/>
</dbReference>
<protein>
    <recommendedName>
        <fullName evidence="5">ETS domain-containing protein</fullName>
    </recommendedName>
</protein>
<feature type="region of interest" description="Disordered" evidence="4">
    <location>
        <begin position="36"/>
        <end position="107"/>
    </location>
</feature>
<evidence type="ECO:0000313" key="6">
    <source>
        <dbReference type="EMBL" id="RVE56317.1"/>
    </source>
</evidence>
<dbReference type="Gene3D" id="1.10.10.10">
    <property type="entry name" value="Winged helix-like DNA-binding domain superfamily/Winged helix DNA-binding domain"/>
    <property type="match status" value="1"/>
</dbReference>
<feature type="compositionally biased region" description="Low complexity" evidence="4">
    <location>
        <begin position="257"/>
        <end position="274"/>
    </location>
</feature>
<accession>A0A3S2NTV1</accession>
<evidence type="ECO:0000256" key="1">
    <source>
        <dbReference type="ARBA" id="ARBA00005562"/>
    </source>
</evidence>
<feature type="compositionally biased region" description="Basic and acidic residues" evidence="4">
    <location>
        <begin position="220"/>
        <end position="237"/>
    </location>
</feature>
<dbReference type="PRINTS" id="PR00454">
    <property type="entry name" value="ETSDOMAIN"/>
</dbReference>